<feature type="domain" description="SLH" evidence="2">
    <location>
        <begin position="713"/>
        <end position="767"/>
    </location>
</feature>
<proteinExistence type="predicted"/>
<feature type="signal peptide" evidence="1">
    <location>
        <begin position="1"/>
        <end position="28"/>
    </location>
</feature>
<dbReference type="InterPro" id="IPR001119">
    <property type="entry name" value="SLH_dom"/>
</dbReference>
<evidence type="ECO:0000256" key="1">
    <source>
        <dbReference type="SAM" id="SignalP"/>
    </source>
</evidence>
<evidence type="ECO:0000313" key="3">
    <source>
        <dbReference type="EMBL" id="MFB9330740.1"/>
    </source>
</evidence>
<dbReference type="Proteomes" id="UP001589747">
    <property type="component" value="Unassembled WGS sequence"/>
</dbReference>
<feature type="domain" description="SLH" evidence="2">
    <location>
        <begin position="585"/>
        <end position="648"/>
    </location>
</feature>
<organism evidence="3 4">
    <name type="scientific">Paenibacillus aurantiacus</name>
    <dbReference type="NCBI Taxonomy" id="1936118"/>
    <lineage>
        <taxon>Bacteria</taxon>
        <taxon>Bacillati</taxon>
        <taxon>Bacillota</taxon>
        <taxon>Bacilli</taxon>
        <taxon>Bacillales</taxon>
        <taxon>Paenibacillaceae</taxon>
        <taxon>Paenibacillus</taxon>
    </lineage>
</organism>
<name>A0ABV5KZT1_9BACL</name>
<feature type="domain" description="SLH" evidence="2">
    <location>
        <begin position="649"/>
        <end position="708"/>
    </location>
</feature>
<evidence type="ECO:0000259" key="2">
    <source>
        <dbReference type="PROSITE" id="PS51272"/>
    </source>
</evidence>
<sequence>MKATSRLTRFAALLLALFLIVPAASVGAASVVSGTAGGKTDHFDYFKDAYASLKNADSHVFKTATYEDLVTLFKSEGTFAILFGGAWSAETQADIGYINETAKAYGIKTIYNFDPKLDGKSLDIADSKNKYAHYYVDLVNKYLTNLTTLYNKTDGNADHNVSYTNDGAAVTASKIQAPFLFVYNKDNKNGTASAPIIASLEKHGSAEGTTYDASYFSNADKAAAYKAQVQAVLSKVPAADYDALTSWEFIGNAFNQTFWSENPKYDPATGGTDKKVTIFTKGVDNYDVFEHVTYDQLTRILASEGNYVFLFGGSWCPNTQADIRFIGEYAKKHGVDKVYLWDTKLTAGVDVASSTHPHNNDELQVRANNHDYAKLYGDLVSTYLTNIKTQNKSATPPAQITYVNDAGQTVKADRLQVPFLFAYNKSNLNADGTKAPILGHVELMYSWTGTSSNVDPAYVFGNGIADGFNHKSLTEALDALYGRLEAVPAGLTAIAPTAAGASDGEILGTSGKLLEYKAEGAPDSAYQATNGEAIKNLAAGAYSVRYAAKNGYQGPVTTPEKLPKTPATVAYDAGQAATITVPQASAAAFKDVPASAWYNQAVQYLAARGITGGTDASHFSPNAELTRGAFLVLLLKAYGIEEAAAGADNFVDAGSAYYTGYLAAAKQLGIATGDSGNRFEPNTSITREQLSTLLYRTLKTLDRLPSASTQASLASFSDANLVSGYAKEAVEALVAGGILTGSDGKLNPQGVTTRAQAAQVLYNLLAK</sequence>
<dbReference type="Pfam" id="PF00395">
    <property type="entry name" value="SLH"/>
    <property type="match status" value="3"/>
</dbReference>
<dbReference type="RefSeq" id="WP_377502429.1">
    <property type="nucleotide sequence ID" value="NZ_JBHMDO010000053.1"/>
</dbReference>
<comment type="caution">
    <text evidence="3">The sequence shown here is derived from an EMBL/GenBank/DDBJ whole genome shotgun (WGS) entry which is preliminary data.</text>
</comment>
<gene>
    <name evidence="3" type="ORF">ACFFSY_32770</name>
</gene>
<dbReference type="PROSITE" id="PS51272">
    <property type="entry name" value="SLH"/>
    <property type="match status" value="3"/>
</dbReference>
<keyword evidence="1" id="KW-0732">Signal</keyword>
<dbReference type="EMBL" id="JBHMDO010000053">
    <property type="protein sequence ID" value="MFB9330740.1"/>
    <property type="molecule type" value="Genomic_DNA"/>
</dbReference>
<evidence type="ECO:0000313" key="4">
    <source>
        <dbReference type="Proteomes" id="UP001589747"/>
    </source>
</evidence>
<reference evidence="3 4" key="1">
    <citation type="submission" date="2024-09" db="EMBL/GenBank/DDBJ databases">
        <authorList>
            <person name="Sun Q."/>
            <person name="Mori K."/>
        </authorList>
    </citation>
    <scope>NUCLEOTIDE SEQUENCE [LARGE SCALE GENOMIC DNA]</scope>
    <source>
        <strain evidence="3 4">TISTR 2452</strain>
    </source>
</reference>
<protein>
    <submittedName>
        <fullName evidence="3">S-layer homology domain-containing protein</fullName>
    </submittedName>
</protein>
<keyword evidence="4" id="KW-1185">Reference proteome</keyword>
<feature type="chain" id="PRO_5045887156" evidence="1">
    <location>
        <begin position="29"/>
        <end position="767"/>
    </location>
</feature>
<accession>A0ABV5KZT1</accession>